<protein>
    <submittedName>
        <fullName evidence="1">Uncharacterized protein</fullName>
    </submittedName>
</protein>
<reference evidence="1 2" key="1">
    <citation type="submission" date="2020-04" db="EMBL/GenBank/DDBJ databases">
        <title>Molecular characterization of pseudomonads from Agaricus bisporus reveal novel blotch 2 pathogens in Western Europe.</title>
        <authorList>
            <person name="Taparia T."/>
            <person name="Krijger M."/>
            <person name="Haynes E."/>
            <person name="Elpinstone J.G."/>
            <person name="Noble R."/>
            <person name="Van Der Wolf J."/>
        </authorList>
    </citation>
    <scope>NUCLEOTIDE SEQUENCE [LARGE SCALE GENOMIC DNA]</scope>
    <source>
        <strain evidence="1 2">P7765</strain>
    </source>
</reference>
<evidence type="ECO:0000313" key="2">
    <source>
        <dbReference type="Proteomes" id="UP000542695"/>
    </source>
</evidence>
<sequence>MPATTLSLTSIVRQRLTPLWPTLDDEHAAEPGIKAILYSLGDLGDLVRLDGGRWLTPSPQAVRLGDKQAVIIGGGPAQTFPWPIAMRGAGRVRLVNVDACAERIDLWEPNEWIGSPIEGLQAWSTQLLTSAKEQLAPATTELADISIRTSGKWIALSACATAEGLFLARCRTGLRFEYFVVQVSRGCLRQLTGLRPQQARRLQFYFDVQAGHPMKVEAHVSQVHVRLRLHRYLPREETKALLLGWQLPSLGGGVGTTDYVIPRELFPLVRQALAGLSVEVAERQFAEGS</sequence>
<name>A0A7Y7ZHE6_PSEPU</name>
<dbReference type="RefSeq" id="WP_049955556.1">
    <property type="nucleotide sequence ID" value="NZ_CAKNBT010000026.1"/>
</dbReference>
<dbReference type="Proteomes" id="UP000542695">
    <property type="component" value="Unassembled WGS sequence"/>
</dbReference>
<accession>A0A7Y7ZHE6</accession>
<organism evidence="1 2">
    <name type="scientific">Pseudomonas putida</name>
    <name type="common">Arthrobacter siderocapsulatus</name>
    <dbReference type="NCBI Taxonomy" id="303"/>
    <lineage>
        <taxon>Bacteria</taxon>
        <taxon>Pseudomonadati</taxon>
        <taxon>Pseudomonadota</taxon>
        <taxon>Gammaproteobacteria</taxon>
        <taxon>Pseudomonadales</taxon>
        <taxon>Pseudomonadaceae</taxon>
        <taxon>Pseudomonas</taxon>
    </lineage>
</organism>
<comment type="caution">
    <text evidence="1">The sequence shown here is derived from an EMBL/GenBank/DDBJ whole genome shotgun (WGS) entry which is preliminary data.</text>
</comment>
<dbReference type="AlphaFoldDB" id="A0A7Y7ZHE6"/>
<proteinExistence type="predicted"/>
<gene>
    <name evidence="1" type="ORF">HX798_26335</name>
</gene>
<evidence type="ECO:0000313" key="1">
    <source>
        <dbReference type="EMBL" id="NWC83774.1"/>
    </source>
</evidence>
<dbReference type="EMBL" id="JACARV010000104">
    <property type="protein sequence ID" value="NWC83774.1"/>
    <property type="molecule type" value="Genomic_DNA"/>
</dbReference>